<keyword evidence="1" id="KW-0614">Plasmid</keyword>
<evidence type="ECO:0000313" key="1">
    <source>
        <dbReference type="EMBL" id="ABP64530.1"/>
    </source>
</evidence>
<dbReference type="RefSeq" id="WP_011906917.1">
    <property type="nucleotide sequence ID" value="NC_009427.1"/>
</dbReference>
<gene>
    <name evidence="1" type="ordered locus">Saro_3671</name>
</gene>
<geneLocation type="plasmid" evidence="1 2">
    <name>pNL2</name>
</geneLocation>
<protein>
    <submittedName>
        <fullName evidence="1">Uncharacterized protein</fullName>
    </submittedName>
</protein>
<name>A4XF19_NOVAD</name>
<sequence length="173" mass="19484">MEVPAQSHLKSMLERLAMRSLGGRSRSWVGAKPTGDSVIAMIASNVGLDARGREDDFHPLSTEDASIWLMLFATQSLLHGEQPIPAGIHDEITESLRKLGSDAKFFSKGYWRQTRRFKHYEPVGFESGWDQRRHHLLFQGNSDPLPPIDVLEDGGLIGFDDTTAFVFWVEEDD</sequence>
<reference evidence="1 2" key="1">
    <citation type="submission" date="2007-04" db="EMBL/GenBank/DDBJ databases">
        <title>Complete sequence of plasmid pNL2 of Novosphingobium aromaticivorans DSM 12444.</title>
        <authorList>
            <consortium name="US DOE Joint Genome Institute"/>
            <person name="Copeland A."/>
            <person name="Lucas S."/>
            <person name="Lapidus A."/>
            <person name="Barry K."/>
            <person name="Detter J.C."/>
            <person name="Glavina del Rio T."/>
            <person name="Hammon N."/>
            <person name="Israni S."/>
            <person name="Dalin E."/>
            <person name="Tice H."/>
            <person name="Pitluck S."/>
            <person name="Chertkov O."/>
            <person name="Han C."/>
            <person name="Thomson S."/>
            <person name="Schmutz J."/>
            <person name="Larimer F."/>
            <person name="Land M."/>
            <person name="Kyrpides N."/>
            <person name="Ivanova N."/>
            <person name="Fredrickson J."/>
            <person name="Romine M.F."/>
            <person name="Richardson P."/>
        </authorList>
    </citation>
    <scope>NUCLEOTIDE SEQUENCE [LARGE SCALE GENOMIC DNA]</scope>
    <source>
        <strain evidence="2">ATCC 700278 / DSM 12444 / CCUG 56034 / CIP 105152 / NBRC 16084 / F199</strain>
        <plasmid evidence="1 2">pNL2</plasmid>
    </source>
</reference>
<organism evidence="1 2">
    <name type="scientific">Novosphingobium aromaticivorans (strain ATCC 700278 / DSM 12444 / CCUG 56034 / CIP 105152 / NBRC 16084 / F199)</name>
    <dbReference type="NCBI Taxonomy" id="279238"/>
    <lineage>
        <taxon>Bacteria</taxon>
        <taxon>Pseudomonadati</taxon>
        <taxon>Pseudomonadota</taxon>
        <taxon>Alphaproteobacteria</taxon>
        <taxon>Sphingomonadales</taxon>
        <taxon>Sphingomonadaceae</taxon>
        <taxon>Novosphingobium</taxon>
    </lineage>
</organism>
<accession>A4XF19</accession>
<dbReference type="Proteomes" id="UP000009134">
    <property type="component" value="Plasmid pNL2"/>
</dbReference>
<keyword evidence="2" id="KW-1185">Reference proteome</keyword>
<dbReference type="HOGENOM" id="CLU_1546052_0_0_5"/>
<evidence type="ECO:0000313" key="2">
    <source>
        <dbReference type="Proteomes" id="UP000009134"/>
    </source>
</evidence>
<dbReference type="KEGG" id="nar:Saro_3671"/>
<proteinExistence type="predicted"/>
<dbReference type="EMBL" id="CP000677">
    <property type="protein sequence ID" value="ABP64530.1"/>
    <property type="molecule type" value="Genomic_DNA"/>
</dbReference>
<dbReference type="AlphaFoldDB" id="A4XF19"/>